<dbReference type="OrthoDB" id="9904123at2"/>
<dbReference type="RefSeq" id="WP_147927524.1">
    <property type="nucleotide sequence ID" value="NZ_VKAC01000010.1"/>
</dbReference>
<organism evidence="2 3">
    <name type="scientific">Quadrisphaera setariae</name>
    <dbReference type="NCBI Taxonomy" id="2593304"/>
    <lineage>
        <taxon>Bacteria</taxon>
        <taxon>Bacillati</taxon>
        <taxon>Actinomycetota</taxon>
        <taxon>Actinomycetes</taxon>
        <taxon>Kineosporiales</taxon>
        <taxon>Kineosporiaceae</taxon>
        <taxon>Quadrisphaera</taxon>
    </lineage>
</organism>
<evidence type="ECO:0000313" key="3">
    <source>
        <dbReference type="Proteomes" id="UP000321234"/>
    </source>
</evidence>
<feature type="compositionally biased region" description="Low complexity" evidence="1">
    <location>
        <begin position="9"/>
        <end position="28"/>
    </location>
</feature>
<feature type="region of interest" description="Disordered" evidence="1">
    <location>
        <begin position="52"/>
        <end position="82"/>
    </location>
</feature>
<dbReference type="Proteomes" id="UP000321234">
    <property type="component" value="Unassembled WGS sequence"/>
</dbReference>
<evidence type="ECO:0000256" key="1">
    <source>
        <dbReference type="SAM" id="MobiDB-lite"/>
    </source>
</evidence>
<dbReference type="AlphaFoldDB" id="A0A5C8ZCG7"/>
<sequence>MSQQDRTSTDAATPLGTGTDDDPTAGLPEVTEADIAAAMGVNSVPDEVRVVSGDADETGQVVDATGRLSEPAEAEPEGHPAQ</sequence>
<keyword evidence="3" id="KW-1185">Reference proteome</keyword>
<protein>
    <submittedName>
        <fullName evidence="2">Uncharacterized protein</fullName>
    </submittedName>
</protein>
<proteinExistence type="predicted"/>
<feature type="region of interest" description="Disordered" evidence="1">
    <location>
        <begin position="1"/>
        <end position="29"/>
    </location>
</feature>
<name>A0A5C8ZCG7_9ACTN</name>
<accession>A0A5C8ZCG7</accession>
<reference evidence="2 3" key="1">
    <citation type="submission" date="2019-07" db="EMBL/GenBank/DDBJ databases">
        <title>Quadrisphaera sp. strain DD2A genome sequencing and assembly.</title>
        <authorList>
            <person name="Kim I."/>
        </authorList>
    </citation>
    <scope>NUCLEOTIDE SEQUENCE [LARGE SCALE GENOMIC DNA]</scope>
    <source>
        <strain evidence="2 3">DD2A</strain>
    </source>
</reference>
<gene>
    <name evidence="2" type="ORF">FMM08_16780</name>
</gene>
<dbReference type="EMBL" id="VKAC01000010">
    <property type="protein sequence ID" value="TXR55134.1"/>
    <property type="molecule type" value="Genomic_DNA"/>
</dbReference>
<evidence type="ECO:0000313" key="2">
    <source>
        <dbReference type="EMBL" id="TXR55134.1"/>
    </source>
</evidence>
<comment type="caution">
    <text evidence="2">The sequence shown here is derived from an EMBL/GenBank/DDBJ whole genome shotgun (WGS) entry which is preliminary data.</text>
</comment>